<dbReference type="Proteomes" id="UP001176021">
    <property type="component" value="Unassembled WGS sequence"/>
</dbReference>
<dbReference type="RefSeq" id="WP_302050396.1">
    <property type="nucleotide sequence ID" value="NZ_JAMJEV010000045.1"/>
</dbReference>
<evidence type="ECO:0000256" key="1">
    <source>
        <dbReference type="SAM" id="Phobius"/>
    </source>
</evidence>
<feature type="transmembrane region" description="Helical" evidence="1">
    <location>
        <begin position="7"/>
        <end position="28"/>
    </location>
</feature>
<gene>
    <name evidence="2" type="ORF">M8H41_25030</name>
</gene>
<proteinExistence type="predicted"/>
<sequence>MEDKKRLLYVLLILIFSFTIVAYLIYLLSHVQPKIDFEAQITKINSADYQRILDDKQVVLSQDKGIEEFRHISVEIKVTTPFGLGLINSVKIERDLLQKYLENDDRIHVLSGGGFKHGNGKEYGDNIEIYLKDISEEQLKTLLEDFKVKVTWRSIWQSHNDKIFYLGDYLR</sequence>
<evidence type="ECO:0000313" key="2">
    <source>
        <dbReference type="EMBL" id="MDO0826048.1"/>
    </source>
</evidence>
<evidence type="ECO:0000313" key="3">
    <source>
        <dbReference type="Proteomes" id="UP001176021"/>
    </source>
</evidence>
<accession>A0ABT8QXH5</accession>
<reference evidence="2" key="1">
    <citation type="submission" date="2022-05" db="EMBL/GenBank/DDBJ databases">
        <title>Expanded diversity of anoxic marine methylotrophy in a Black Sea sulfate reducing microorganism.</title>
        <authorList>
            <person name="Fischer P.Q."/>
            <person name="Stams A.J.M."/>
            <person name="Villanueva L."/>
            <person name="Sousa D.Z."/>
        </authorList>
    </citation>
    <scope>NUCLEOTIDE SEQUENCE</scope>
    <source>
        <strain evidence="2">P130</strain>
    </source>
</reference>
<name>A0ABT8QXH5_9FIRM</name>
<keyword evidence="1" id="KW-0812">Transmembrane</keyword>
<keyword evidence="3" id="KW-1185">Reference proteome</keyword>
<organism evidence="2 3">
    <name type="scientific">Desulfosporosinus nitroreducens</name>
    <dbReference type="NCBI Taxonomy" id="2018668"/>
    <lineage>
        <taxon>Bacteria</taxon>
        <taxon>Bacillati</taxon>
        <taxon>Bacillota</taxon>
        <taxon>Clostridia</taxon>
        <taxon>Eubacteriales</taxon>
        <taxon>Desulfitobacteriaceae</taxon>
        <taxon>Desulfosporosinus</taxon>
    </lineage>
</organism>
<comment type="caution">
    <text evidence="2">The sequence shown here is derived from an EMBL/GenBank/DDBJ whole genome shotgun (WGS) entry which is preliminary data.</text>
</comment>
<keyword evidence="1" id="KW-1133">Transmembrane helix</keyword>
<keyword evidence="1" id="KW-0472">Membrane</keyword>
<dbReference type="EMBL" id="JAMJEV010000045">
    <property type="protein sequence ID" value="MDO0826048.1"/>
    <property type="molecule type" value="Genomic_DNA"/>
</dbReference>
<protein>
    <submittedName>
        <fullName evidence="2">Uncharacterized protein</fullName>
    </submittedName>
</protein>